<dbReference type="Proteomes" id="UP000477311">
    <property type="component" value="Unassembled WGS sequence"/>
</dbReference>
<comment type="caution">
    <text evidence="1">The sequence shown here is derived from an EMBL/GenBank/DDBJ whole genome shotgun (WGS) entry which is preliminary data.</text>
</comment>
<proteinExistence type="predicted"/>
<accession>A0A6M1RNE1</accession>
<name>A0A6M1RNE1_9BACT</name>
<dbReference type="RefSeq" id="WP_165107066.1">
    <property type="nucleotide sequence ID" value="NZ_JAAKYA010000051.1"/>
</dbReference>
<reference evidence="1 2" key="1">
    <citation type="submission" date="2020-02" db="EMBL/GenBank/DDBJ databases">
        <title>Draft genome sequence of Limisphaera ngatamarikiensis NGM72.4T, a thermophilic Verrucomicrobia grouped in subdivision 3.</title>
        <authorList>
            <person name="Carere C.R."/>
            <person name="Steen J."/>
            <person name="Hugenholtz P."/>
            <person name="Stott M.B."/>
        </authorList>
    </citation>
    <scope>NUCLEOTIDE SEQUENCE [LARGE SCALE GENOMIC DNA]</scope>
    <source>
        <strain evidence="1 2">NGM72.4</strain>
    </source>
</reference>
<dbReference type="Gene3D" id="3.90.550.10">
    <property type="entry name" value="Spore Coat Polysaccharide Biosynthesis Protein SpsA, Chain A"/>
    <property type="match status" value="1"/>
</dbReference>
<dbReference type="GO" id="GO:0016740">
    <property type="term" value="F:transferase activity"/>
    <property type="evidence" value="ECO:0007669"/>
    <property type="project" value="UniProtKB-KW"/>
</dbReference>
<dbReference type="InterPro" id="IPR029044">
    <property type="entry name" value="Nucleotide-diphossugar_trans"/>
</dbReference>
<dbReference type="AlphaFoldDB" id="A0A6M1RNE1"/>
<keyword evidence="2" id="KW-1185">Reference proteome</keyword>
<dbReference type="SUPFAM" id="SSF53448">
    <property type="entry name" value="Nucleotide-diphospho-sugar transferases"/>
    <property type="match status" value="1"/>
</dbReference>
<organism evidence="1 2">
    <name type="scientific">Limisphaera ngatamarikiensis</name>
    <dbReference type="NCBI Taxonomy" id="1324935"/>
    <lineage>
        <taxon>Bacteria</taxon>
        <taxon>Pseudomonadati</taxon>
        <taxon>Verrucomicrobiota</taxon>
        <taxon>Verrucomicrobiia</taxon>
        <taxon>Limisphaerales</taxon>
        <taxon>Limisphaeraceae</taxon>
        <taxon>Limisphaera</taxon>
    </lineage>
</organism>
<keyword evidence="1" id="KW-0808">Transferase</keyword>
<protein>
    <submittedName>
        <fullName evidence="1">Glycosyl transferase</fullName>
    </submittedName>
</protein>
<dbReference type="EMBL" id="JAAKYA010000051">
    <property type="protein sequence ID" value="NGO39193.1"/>
    <property type="molecule type" value="Genomic_DNA"/>
</dbReference>
<evidence type="ECO:0000313" key="2">
    <source>
        <dbReference type="Proteomes" id="UP000477311"/>
    </source>
</evidence>
<evidence type="ECO:0000313" key="1">
    <source>
        <dbReference type="EMBL" id="NGO39193.1"/>
    </source>
</evidence>
<sequence length="407" mass="46563">MADFFQTGAIATLHRLGTPDVRRLERELLDFVQETPIGLVLPCHVRELGTRALRLIVRELREVPYVRQIVVGLDGATRSRDFQRARRVFGVLPQKPVIVWNDGPRLSALYRKLEENDLYPGPSGKGRNVWMCFGYVLASERVRMVAMHDCDILTYNRELLARLCYPVAHPSLGFDFCKGYYARVTDRLNGRVMRLLMTPLVRALKSILGVHPFLVYLDTFRYPLAGEVSLDVDLVRRLRIPHDWALEIGMLAEVYRNCSPRAICQSELCENYDHKHRELSPRDPEKGLNRMAVDIVKSLLYRMAAEGIKLDAGLFDTLLASYSRQAEDTLRFYAADAAINGLYYARHEEESAVATFVRSIRAACRAYQDDPLSSPLIPNWNRVESALPEFLDELRRAVHADNQLEEA</sequence>
<gene>
    <name evidence="1" type="ORF">G4L39_07250</name>
</gene>